<reference evidence="2 3" key="1">
    <citation type="journal article" date="2021" name="Elife">
        <title>Chloroplast acquisition without the gene transfer in kleptoplastic sea slugs, Plakobranchus ocellatus.</title>
        <authorList>
            <person name="Maeda T."/>
            <person name="Takahashi S."/>
            <person name="Yoshida T."/>
            <person name="Shimamura S."/>
            <person name="Takaki Y."/>
            <person name="Nagai Y."/>
            <person name="Toyoda A."/>
            <person name="Suzuki Y."/>
            <person name="Arimoto A."/>
            <person name="Ishii H."/>
            <person name="Satoh N."/>
            <person name="Nishiyama T."/>
            <person name="Hasebe M."/>
            <person name="Maruyama T."/>
            <person name="Minagawa J."/>
            <person name="Obokata J."/>
            <person name="Shigenobu S."/>
        </authorList>
    </citation>
    <scope>NUCLEOTIDE SEQUENCE [LARGE SCALE GENOMIC DNA]</scope>
</reference>
<protein>
    <submittedName>
        <fullName evidence="2">Uncharacterized protein</fullName>
    </submittedName>
</protein>
<feature type="compositionally biased region" description="Basic and acidic residues" evidence="1">
    <location>
        <begin position="49"/>
        <end position="69"/>
    </location>
</feature>
<proteinExistence type="predicted"/>
<keyword evidence="3" id="KW-1185">Reference proteome</keyword>
<feature type="compositionally biased region" description="Basic and acidic residues" evidence="1">
    <location>
        <begin position="85"/>
        <end position="98"/>
    </location>
</feature>
<dbReference type="EMBL" id="BMAT01009076">
    <property type="protein sequence ID" value="GFR97946.1"/>
    <property type="molecule type" value="Genomic_DNA"/>
</dbReference>
<comment type="caution">
    <text evidence="2">The sequence shown here is derived from an EMBL/GenBank/DDBJ whole genome shotgun (WGS) entry which is preliminary data.</text>
</comment>
<feature type="compositionally biased region" description="Polar residues" evidence="1">
    <location>
        <begin position="71"/>
        <end position="81"/>
    </location>
</feature>
<gene>
    <name evidence="2" type="ORF">ElyMa_004489100</name>
</gene>
<evidence type="ECO:0000313" key="3">
    <source>
        <dbReference type="Proteomes" id="UP000762676"/>
    </source>
</evidence>
<evidence type="ECO:0000313" key="2">
    <source>
        <dbReference type="EMBL" id="GFR97946.1"/>
    </source>
</evidence>
<organism evidence="2 3">
    <name type="scientific">Elysia marginata</name>
    <dbReference type="NCBI Taxonomy" id="1093978"/>
    <lineage>
        <taxon>Eukaryota</taxon>
        <taxon>Metazoa</taxon>
        <taxon>Spiralia</taxon>
        <taxon>Lophotrochozoa</taxon>
        <taxon>Mollusca</taxon>
        <taxon>Gastropoda</taxon>
        <taxon>Heterobranchia</taxon>
        <taxon>Euthyneura</taxon>
        <taxon>Panpulmonata</taxon>
        <taxon>Sacoglossa</taxon>
        <taxon>Placobranchoidea</taxon>
        <taxon>Plakobranchidae</taxon>
        <taxon>Elysia</taxon>
    </lineage>
</organism>
<sequence length="137" mass="15555">MAKLRGDSSSLVEHTKKKPSVVKTLQTTNLITPPVTTHQPLVLKKHRPSRESETRAKTEKMNTTHRLETDSAGQQSHSKSPIRTAVEKTPTRTKETQKAHKTPGLHLQPYTESSARCLKLTVTRSDTERRRVYHQLL</sequence>
<feature type="compositionally biased region" description="Polar residues" evidence="1">
    <location>
        <begin position="23"/>
        <end position="39"/>
    </location>
</feature>
<dbReference type="AlphaFoldDB" id="A0AAV4HJA0"/>
<name>A0AAV4HJA0_9GAST</name>
<evidence type="ECO:0000256" key="1">
    <source>
        <dbReference type="SAM" id="MobiDB-lite"/>
    </source>
</evidence>
<feature type="region of interest" description="Disordered" evidence="1">
    <location>
        <begin position="1"/>
        <end position="110"/>
    </location>
</feature>
<accession>A0AAV4HJA0</accession>
<dbReference type="Proteomes" id="UP000762676">
    <property type="component" value="Unassembled WGS sequence"/>
</dbReference>